<evidence type="ECO:0000256" key="2">
    <source>
        <dbReference type="ARBA" id="ARBA00023136"/>
    </source>
</evidence>
<dbReference type="Pfam" id="PF00691">
    <property type="entry name" value="OmpA"/>
    <property type="match status" value="1"/>
</dbReference>
<reference evidence="8" key="1">
    <citation type="submission" date="2016-10" db="EMBL/GenBank/DDBJ databases">
        <authorList>
            <person name="Varghese N."/>
            <person name="Submissions S."/>
        </authorList>
    </citation>
    <scope>NUCLEOTIDE SEQUENCE [LARGE SCALE GENOMIC DNA]</scope>
    <source>
        <strain evidence="8">Nm69</strain>
    </source>
</reference>
<dbReference type="InterPro" id="IPR002368">
    <property type="entry name" value="OmpA"/>
</dbReference>
<comment type="subcellular location">
    <subcellularLocation>
        <location evidence="1">Cell outer membrane</location>
    </subcellularLocation>
</comment>
<feature type="chain" id="PRO_5011487512" evidence="5">
    <location>
        <begin position="27"/>
        <end position="227"/>
    </location>
</feature>
<dbReference type="RefSeq" id="WP_090701418.1">
    <property type="nucleotide sequence ID" value="NZ_FOSP01000026.1"/>
</dbReference>
<organism evidence="7 8">
    <name type="scientific">Nitrosomonas aestuarii</name>
    <dbReference type="NCBI Taxonomy" id="52441"/>
    <lineage>
        <taxon>Bacteria</taxon>
        <taxon>Pseudomonadati</taxon>
        <taxon>Pseudomonadota</taxon>
        <taxon>Betaproteobacteria</taxon>
        <taxon>Nitrosomonadales</taxon>
        <taxon>Nitrosomonadaceae</taxon>
        <taxon>Nitrosomonas</taxon>
    </lineage>
</organism>
<dbReference type="PRINTS" id="PR01022">
    <property type="entry name" value="OUTRMMBRANEA"/>
</dbReference>
<sequence length="227" mass="24580">MNKLSAKKKLIGMILLPAFFSGAVVAQETGAYHDHDTNVAQPKGYASEANDGDVWRSSNNLGNHCWRTGYWDESLAIVEGCDGYEKVAEAEPAPAPAPPPVAPPEKLTFSADALFDFDSATLKPNGKVALDEFVRGLEGVNFDVIVAVGHADRIGNPDYNQRLSVRRAESVKDYLMSKGIPDNRIFTDGKGETQPVTGDTCQGKTSRALKECLAPDRRVEIEVAGTR</sequence>
<evidence type="ECO:0000313" key="7">
    <source>
        <dbReference type="EMBL" id="SFL01226.1"/>
    </source>
</evidence>
<feature type="signal peptide" evidence="5">
    <location>
        <begin position="1"/>
        <end position="26"/>
    </location>
</feature>
<dbReference type="AlphaFoldDB" id="A0A1I4EA40"/>
<evidence type="ECO:0000256" key="1">
    <source>
        <dbReference type="ARBA" id="ARBA00004442"/>
    </source>
</evidence>
<dbReference type="InterPro" id="IPR006665">
    <property type="entry name" value="OmpA-like"/>
</dbReference>
<dbReference type="InterPro" id="IPR050330">
    <property type="entry name" value="Bact_OuterMem_StrucFunc"/>
</dbReference>
<proteinExistence type="predicted"/>
<dbReference type="PANTHER" id="PTHR30329">
    <property type="entry name" value="STATOR ELEMENT OF FLAGELLAR MOTOR COMPLEX"/>
    <property type="match status" value="1"/>
</dbReference>
<name>A0A1I4EA40_9PROT</name>
<accession>A0A1I4EA40</accession>
<keyword evidence="8" id="KW-1185">Reference proteome</keyword>
<keyword evidence="2 4" id="KW-0472">Membrane</keyword>
<keyword evidence="5" id="KW-0732">Signal</keyword>
<dbReference type="Proteomes" id="UP000199533">
    <property type="component" value="Unassembled WGS sequence"/>
</dbReference>
<dbReference type="InterPro" id="IPR006664">
    <property type="entry name" value="OMP_bac"/>
</dbReference>
<dbReference type="Gene3D" id="3.30.1330.60">
    <property type="entry name" value="OmpA-like domain"/>
    <property type="match status" value="1"/>
</dbReference>
<dbReference type="STRING" id="52441.SAMN05216302_102619"/>
<evidence type="ECO:0000256" key="3">
    <source>
        <dbReference type="ARBA" id="ARBA00023237"/>
    </source>
</evidence>
<evidence type="ECO:0000256" key="4">
    <source>
        <dbReference type="PROSITE-ProRule" id="PRU00473"/>
    </source>
</evidence>
<dbReference type="GO" id="GO:0009279">
    <property type="term" value="C:cell outer membrane"/>
    <property type="evidence" value="ECO:0007669"/>
    <property type="project" value="UniProtKB-SubCell"/>
</dbReference>
<protein>
    <submittedName>
        <fullName evidence="7">OmpA-OmpF porin, OOP family</fullName>
    </submittedName>
</protein>
<feature type="domain" description="OmpA-like" evidence="6">
    <location>
        <begin position="102"/>
        <end position="227"/>
    </location>
</feature>
<dbReference type="OrthoDB" id="1149075at2"/>
<evidence type="ECO:0000256" key="5">
    <source>
        <dbReference type="SAM" id="SignalP"/>
    </source>
</evidence>
<dbReference type="PRINTS" id="PR01021">
    <property type="entry name" value="OMPADOMAIN"/>
</dbReference>
<dbReference type="GO" id="GO:0015288">
    <property type="term" value="F:porin activity"/>
    <property type="evidence" value="ECO:0007669"/>
    <property type="project" value="InterPro"/>
</dbReference>
<gene>
    <name evidence="7" type="ORF">SAMN05216302_102619</name>
</gene>
<evidence type="ECO:0000313" key="8">
    <source>
        <dbReference type="Proteomes" id="UP000199533"/>
    </source>
</evidence>
<dbReference type="InterPro" id="IPR036737">
    <property type="entry name" value="OmpA-like_sf"/>
</dbReference>
<evidence type="ECO:0000259" key="6">
    <source>
        <dbReference type="PROSITE" id="PS51123"/>
    </source>
</evidence>
<dbReference type="SUPFAM" id="SSF103088">
    <property type="entry name" value="OmpA-like"/>
    <property type="match status" value="1"/>
</dbReference>
<keyword evidence="3" id="KW-0998">Cell outer membrane</keyword>
<dbReference type="PROSITE" id="PS51123">
    <property type="entry name" value="OMPA_2"/>
    <property type="match status" value="1"/>
</dbReference>
<dbReference type="PANTHER" id="PTHR30329:SF21">
    <property type="entry name" value="LIPOPROTEIN YIAD-RELATED"/>
    <property type="match status" value="1"/>
</dbReference>
<dbReference type="EMBL" id="FOSP01000026">
    <property type="protein sequence ID" value="SFL01226.1"/>
    <property type="molecule type" value="Genomic_DNA"/>
</dbReference>
<dbReference type="CDD" id="cd07185">
    <property type="entry name" value="OmpA_C-like"/>
    <property type="match status" value="1"/>
</dbReference>